<dbReference type="GO" id="GO:0005524">
    <property type="term" value="F:ATP binding"/>
    <property type="evidence" value="ECO:0007669"/>
    <property type="project" value="InterPro"/>
</dbReference>
<dbReference type="PROSITE" id="PS51192">
    <property type="entry name" value="HELICASE_ATP_BIND_1"/>
    <property type="match status" value="1"/>
</dbReference>
<dbReference type="STRING" id="1358809.S7W7M6"/>
<evidence type="ECO:0000256" key="2">
    <source>
        <dbReference type="ARBA" id="ARBA00022801"/>
    </source>
</evidence>
<dbReference type="PANTHER" id="PTHR45766">
    <property type="entry name" value="DNA ANNEALING HELICASE AND ENDONUCLEASE ZRANB3 FAMILY MEMBER"/>
    <property type="match status" value="1"/>
</dbReference>
<dbReference type="SUPFAM" id="SSF52540">
    <property type="entry name" value="P-loop containing nucleoside triphosphate hydrolases"/>
    <property type="match status" value="2"/>
</dbReference>
<dbReference type="SMART" id="SM00490">
    <property type="entry name" value="HELICc"/>
    <property type="match status" value="1"/>
</dbReference>
<protein>
    <submittedName>
        <fullName evidence="6">SWF/SNF family helicase</fullName>
    </submittedName>
</protein>
<dbReference type="HOGENOM" id="CLU_000315_33_4_1"/>
<dbReference type="VEuPathDB" id="MicrosporidiaDB:SLOPH_1918"/>
<evidence type="ECO:0000256" key="3">
    <source>
        <dbReference type="ARBA" id="ARBA00022840"/>
    </source>
</evidence>
<dbReference type="GO" id="GO:0043596">
    <property type="term" value="C:nuclear replication fork"/>
    <property type="evidence" value="ECO:0007669"/>
    <property type="project" value="TreeGrafter"/>
</dbReference>
<accession>S7W7M6</accession>
<dbReference type="CDD" id="cd18793">
    <property type="entry name" value="SF2_C_SNF"/>
    <property type="match status" value="1"/>
</dbReference>
<keyword evidence="7" id="KW-1185">Reference proteome</keyword>
<evidence type="ECO:0000256" key="1">
    <source>
        <dbReference type="ARBA" id="ARBA00022741"/>
    </source>
</evidence>
<dbReference type="Proteomes" id="UP000014978">
    <property type="component" value="Unassembled WGS sequence"/>
</dbReference>
<dbReference type="Pfam" id="PF00271">
    <property type="entry name" value="Helicase_C"/>
    <property type="match status" value="1"/>
</dbReference>
<evidence type="ECO:0000313" key="7">
    <source>
        <dbReference type="Proteomes" id="UP000014978"/>
    </source>
</evidence>
<dbReference type="InterPro" id="IPR027417">
    <property type="entry name" value="P-loop_NTPase"/>
</dbReference>
<dbReference type="InterPro" id="IPR000330">
    <property type="entry name" value="SNF2_N"/>
</dbReference>
<dbReference type="OrthoDB" id="448448at2759"/>
<keyword evidence="2" id="KW-0378">Hydrolase</keyword>
<dbReference type="Pfam" id="PF00176">
    <property type="entry name" value="SNF2-rel_dom"/>
    <property type="match status" value="1"/>
</dbReference>
<dbReference type="InterPro" id="IPR014001">
    <property type="entry name" value="Helicase_ATP-bd"/>
</dbReference>
<proteinExistence type="predicted"/>
<evidence type="ECO:0000313" key="6">
    <source>
        <dbReference type="EMBL" id="EPR78816.1"/>
    </source>
</evidence>
<gene>
    <name evidence="6" type="ORF">SLOPH_1918</name>
</gene>
<dbReference type="PANTHER" id="PTHR45766:SF6">
    <property type="entry name" value="SWI_SNF-RELATED MATRIX-ASSOCIATED ACTIN-DEPENDENT REGULATOR OF CHROMATIN SUBFAMILY A-LIKE PROTEIN 1"/>
    <property type="match status" value="1"/>
</dbReference>
<dbReference type="InterPro" id="IPR049730">
    <property type="entry name" value="SNF2/RAD54-like_C"/>
</dbReference>
<name>S7W7M6_SPRLO</name>
<dbReference type="GO" id="GO:0004386">
    <property type="term" value="F:helicase activity"/>
    <property type="evidence" value="ECO:0007669"/>
    <property type="project" value="UniProtKB-KW"/>
</dbReference>
<dbReference type="PROSITE" id="PS51194">
    <property type="entry name" value="HELICASE_CTER"/>
    <property type="match status" value="1"/>
</dbReference>
<dbReference type="SMART" id="SM00487">
    <property type="entry name" value="DEXDc"/>
    <property type="match status" value="1"/>
</dbReference>
<keyword evidence="6" id="KW-0347">Helicase</keyword>
<dbReference type="InterPro" id="IPR038718">
    <property type="entry name" value="SNF2-like_sf"/>
</dbReference>
<dbReference type="InParanoid" id="S7W7M6"/>
<feature type="domain" description="Helicase ATP-binding" evidence="4">
    <location>
        <begin position="119"/>
        <end position="364"/>
    </location>
</feature>
<dbReference type="Gene3D" id="3.40.50.300">
    <property type="entry name" value="P-loop containing nucleotide triphosphate hydrolases"/>
    <property type="match status" value="1"/>
</dbReference>
<evidence type="ECO:0000259" key="5">
    <source>
        <dbReference type="PROSITE" id="PS51194"/>
    </source>
</evidence>
<comment type="caution">
    <text evidence="6">The sequence shown here is derived from an EMBL/GenBank/DDBJ whole genome shotgun (WGS) entry which is preliminary data.</text>
</comment>
<evidence type="ECO:0000259" key="4">
    <source>
        <dbReference type="PROSITE" id="PS51192"/>
    </source>
</evidence>
<dbReference type="Gene3D" id="3.40.50.10810">
    <property type="entry name" value="Tandem AAA-ATPase domain"/>
    <property type="match status" value="2"/>
</dbReference>
<dbReference type="GO" id="GO:0006281">
    <property type="term" value="P:DNA repair"/>
    <property type="evidence" value="ECO:0007669"/>
    <property type="project" value="TreeGrafter"/>
</dbReference>
<dbReference type="EMBL" id="ATCN01000552">
    <property type="protein sequence ID" value="EPR78816.1"/>
    <property type="molecule type" value="Genomic_DNA"/>
</dbReference>
<reference evidence="7" key="1">
    <citation type="journal article" date="2013" name="PLoS Genet.">
        <title>The genome of Spraguea lophii and the basis of host-microsporidian interactions.</title>
        <authorList>
            <person name="Campbell S.E."/>
            <person name="Williams T.A."/>
            <person name="Yousuf A."/>
            <person name="Soanes D.M."/>
            <person name="Paszkiewicz K.H."/>
            <person name="Williams B.A.P."/>
        </authorList>
    </citation>
    <scope>NUCLEOTIDE SEQUENCE [LARGE SCALE GENOMIC DNA]</scope>
    <source>
        <strain evidence="7">42_110</strain>
    </source>
</reference>
<keyword evidence="1" id="KW-0547">Nucleotide-binding</keyword>
<feature type="domain" description="Helicase C-terminal" evidence="5">
    <location>
        <begin position="462"/>
        <end position="619"/>
    </location>
</feature>
<sequence>MEDSKKDNKKVHKLFLNEDGDLVISSSKILSTFLTKYNGSFNIKTNEWTVDIGYYTEIINYIKTNKILYTSFPDELYSFIMNNKSNGKMNVSGGLDFYLSSKISPVYAYLLPFQRESVNFALNRNGRVILADDMGLGKSIQALAIAEYYKKEYPLLIIAPSSLLDGWKDTIKNFLNKEAIVIRRLVDMENIKIHVDKNIKTHVDKNKVDNNSYNKKDNNKVYNINNNIHVDNTNNNNNSNIVVGEGEISSFSMTSFDSSDINNFSISDEDILNEINLIESNKIIDNNIIYITSYDMASKGIKHITGIKAVIVDECHALKDMNAQRTKNLLPFLSTVNRLILVSGTPALSKPIELYTLIKMLNSKIYKNMKIYGDRYCLNNKYNYNKFYSKKQYYNGCTNAAELKYVLSLFMVRRIKEEVLHQLPKKTRKQEVITNIPKDNLYEENTDIMKMYYDSALKKLNGVIEYVEKLLNLKRKFLIFAHHESMLNGIENKIKDKTMYIRIDGSTPSILRQGLVHKFNNTEEYKIALLSITSASTGLNLTSANLVLFAELYWNPGNLLQAEDRVHRIGQKSEVEIIYLLGENTVDEKVWPKILNKLNTLEKLGINKNKLKSVEKKSNNNLNRYFNK</sequence>
<dbReference type="GO" id="GO:0031297">
    <property type="term" value="P:replication fork processing"/>
    <property type="evidence" value="ECO:0007669"/>
    <property type="project" value="TreeGrafter"/>
</dbReference>
<dbReference type="AlphaFoldDB" id="S7W7M6"/>
<dbReference type="GO" id="GO:0016787">
    <property type="term" value="F:hydrolase activity"/>
    <property type="evidence" value="ECO:0007669"/>
    <property type="project" value="UniProtKB-KW"/>
</dbReference>
<organism evidence="6 7">
    <name type="scientific">Spraguea lophii (strain 42_110)</name>
    <name type="common">Microsporidian parasite</name>
    <dbReference type="NCBI Taxonomy" id="1358809"/>
    <lineage>
        <taxon>Eukaryota</taxon>
        <taxon>Fungi</taxon>
        <taxon>Fungi incertae sedis</taxon>
        <taxon>Microsporidia</taxon>
        <taxon>Spragueidae</taxon>
        <taxon>Spraguea</taxon>
    </lineage>
</organism>
<dbReference type="OMA" id="WTNDETK"/>
<keyword evidence="3" id="KW-0067">ATP-binding</keyword>
<dbReference type="InterPro" id="IPR001650">
    <property type="entry name" value="Helicase_C-like"/>
</dbReference>